<organism evidence="2">
    <name type="scientific">freshwater metagenome</name>
    <dbReference type="NCBI Taxonomy" id="449393"/>
    <lineage>
        <taxon>unclassified sequences</taxon>
        <taxon>metagenomes</taxon>
        <taxon>ecological metagenomes</taxon>
    </lineage>
</organism>
<dbReference type="SUPFAM" id="SSF50475">
    <property type="entry name" value="FMN-binding split barrel"/>
    <property type="match status" value="1"/>
</dbReference>
<name>A0A6J6UXN7_9ZZZZ</name>
<evidence type="ECO:0000313" key="2">
    <source>
        <dbReference type="EMBL" id="CAB4763818.1"/>
    </source>
</evidence>
<dbReference type="Gene3D" id="2.30.110.10">
    <property type="entry name" value="Electron Transport, Fmn-binding Protein, Chain A"/>
    <property type="match status" value="1"/>
</dbReference>
<feature type="domain" description="Pyridoxamine 5'-phosphate oxidase N-terminal" evidence="1">
    <location>
        <begin position="46"/>
        <end position="142"/>
    </location>
</feature>
<dbReference type="AlphaFoldDB" id="A0A6J6UXN7"/>
<reference evidence="2" key="1">
    <citation type="submission" date="2020-05" db="EMBL/GenBank/DDBJ databases">
        <authorList>
            <person name="Chiriac C."/>
            <person name="Salcher M."/>
            <person name="Ghai R."/>
            <person name="Kavagutti S V."/>
        </authorList>
    </citation>
    <scope>NUCLEOTIDE SEQUENCE</scope>
</reference>
<dbReference type="PANTHER" id="PTHR42815:SF2">
    <property type="entry name" value="FAD-BINDING, PUTATIVE (AFU_ORTHOLOGUE AFUA_6G07600)-RELATED"/>
    <property type="match status" value="1"/>
</dbReference>
<proteinExistence type="predicted"/>
<dbReference type="InterPro" id="IPR012349">
    <property type="entry name" value="Split_barrel_FMN-bd"/>
</dbReference>
<dbReference type="EMBL" id="CAEZYY010000031">
    <property type="protein sequence ID" value="CAB4763818.1"/>
    <property type="molecule type" value="Genomic_DNA"/>
</dbReference>
<evidence type="ECO:0000259" key="1">
    <source>
        <dbReference type="Pfam" id="PF01243"/>
    </source>
</evidence>
<dbReference type="EMBL" id="CAFBQP010000065">
    <property type="protein sequence ID" value="CAB5065768.1"/>
    <property type="molecule type" value="Genomic_DNA"/>
</dbReference>
<dbReference type="PANTHER" id="PTHR42815">
    <property type="entry name" value="FAD-BINDING, PUTATIVE (AFU_ORTHOLOGUE AFUA_6G07600)-RELATED"/>
    <property type="match status" value="1"/>
</dbReference>
<gene>
    <name evidence="2" type="ORF">UFOPK2806_01881</name>
    <name evidence="3" type="ORF">UFOPK4306_01659</name>
</gene>
<dbReference type="InterPro" id="IPR011576">
    <property type="entry name" value="Pyridox_Oxase_N"/>
</dbReference>
<sequence length="199" mass="22091">MTNTGKTAPTLYGPGSRALQESFDSTRLANRLEERVAKDALEDWQVAMVEKASFFFLGTSDLDGWPDVSYKGGVPGFVKVIDPSTLAFPSYDGNGMYRSIGNLMDTGKVSMLFIDFNSPGRTRIHGTAQVHLEQEWLDRFPAAEAVVEVRIGRAFPNCPRYIHNLATGEISNNAPRDGHVVEAPEWKSWPEWKEVLPGT</sequence>
<dbReference type="Pfam" id="PF01243">
    <property type="entry name" value="PNPOx_N"/>
    <property type="match status" value="1"/>
</dbReference>
<protein>
    <submittedName>
        <fullName evidence="2">Unannotated protein</fullName>
    </submittedName>
</protein>
<accession>A0A6J6UXN7</accession>
<evidence type="ECO:0000313" key="3">
    <source>
        <dbReference type="EMBL" id="CAB5065768.1"/>
    </source>
</evidence>